<dbReference type="InterPro" id="IPR008972">
    <property type="entry name" value="Cupredoxin"/>
</dbReference>
<feature type="signal peptide" evidence="1">
    <location>
        <begin position="1"/>
        <end position="20"/>
    </location>
</feature>
<dbReference type="EMBL" id="NCEB01000028">
    <property type="protein sequence ID" value="OYX31777.1"/>
    <property type="molecule type" value="Genomic_DNA"/>
</dbReference>
<evidence type="ECO:0000256" key="1">
    <source>
        <dbReference type="SAM" id="SignalP"/>
    </source>
</evidence>
<evidence type="ECO:0000313" key="3">
    <source>
        <dbReference type="Proteomes" id="UP000215595"/>
    </source>
</evidence>
<organism evidence="2 3">
    <name type="scientific">Brevundimonas subvibrioides</name>
    <dbReference type="NCBI Taxonomy" id="74313"/>
    <lineage>
        <taxon>Bacteria</taxon>
        <taxon>Pseudomonadati</taxon>
        <taxon>Pseudomonadota</taxon>
        <taxon>Alphaproteobacteria</taxon>
        <taxon>Caulobacterales</taxon>
        <taxon>Caulobacteraceae</taxon>
        <taxon>Brevundimonas</taxon>
    </lineage>
</organism>
<feature type="chain" id="PRO_5013101783" evidence="1">
    <location>
        <begin position="21"/>
        <end position="206"/>
    </location>
</feature>
<gene>
    <name evidence="2" type="ORF">B7Z01_12035</name>
</gene>
<dbReference type="AlphaFoldDB" id="A0A258FHU5"/>
<comment type="caution">
    <text evidence="2">The sequence shown here is derived from an EMBL/GenBank/DDBJ whole genome shotgun (WGS) entry which is preliminary data.</text>
</comment>
<sequence>MRALLVLIFACSAFAGMAHAGDLTVSVRDTGGRPVRDAVVTVRPDSGVPSGPIRFSWPLRVVQQNVQFQPYVLIAPVGGTVAFPNLDRVRHHVYSFSRGNRFEIELFGQDQTRTHTFAATGVAALGCNIHDQMLAYVKVVDTPYAGKTDAAGDVTIAGIPAGAARLMVWHPQLNVRGNESAYVLTIGTGPGRQTMTGDFSARAAVR</sequence>
<keyword evidence="1" id="KW-0732">Signal</keyword>
<protein>
    <submittedName>
        <fullName evidence="2">Methylamine utilization protein</fullName>
    </submittedName>
</protein>
<proteinExistence type="predicted"/>
<dbReference type="SUPFAM" id="SSF49503">
    <property type="entry name" value="Cupredoxins"/>
    <property type="match status" value="1"/>
</dbReference>
<evidence type="ECO:0000313" key="2">
    <source>
        <dbReference type="EMBL" id="OYX31777.1"/>
    </source>
</evidence>
<dbReference type="Gene3D" id="2.60.40.420">
    <property type="entry name" value="Cupredoxins - blue copper proteins"/>
    <property type="match status" value="1"/>
</dbReference>
<name>A0A258FHU5_9CAUL</name>
<reference evidence="2 3" key="1">
    <citation type="submission" date="2017-03" db="EMBL/GenBank/DDBJ databases">
        <title>Lifting the veil on microbial sulfur biogeochemistry in mining wastewaters.</title>
        <authorList>
            <person name="Kantor R.S."/>
            <person name="Colenbrander Nelson T."/>
            <person name="Marshall S."/>
            <person name="Bennett D."/>
            <person name="Apte S."/>
            <person name="Camacho D."/>
            <person name="Thomas B.C."/>
            <person name="Warren L.A."/>
            <person name="Banfield J.F."/>
        </authorList>
    </citation>
    <scope>NUCLEOTIDE SEQUENCE [LARGE SCALE GENOMIC DNA]</scope>
    <source>
        <strain evidence="2">32-69-9</strain>
    </source>
</reference>
<dbReference type="Proteomes" id="UP000215595">
    <property type="component" value="Unassembled WGS sequence"/>
</dbReference>
<accession>A0A258FHU5</accession>